<dbReference type="RefSeq" id="WP_176238660.1">
    <property type="nucleotide sequence ID" value="NZ_AP024412.1"/>
</dbReference>
<accession>A0A7U9XVZ1</accession>
<dbReference type="Gene3D" id="3.30.1180.10">
    <property type="match status" value="1"/>
</dbReference>
<evidence type="ECO:0000256" key="1">
    <source>
        <dbReference type="ARBA" id="ARBA00023121"/>
    </source>
</evidence>
<dbReference type="Gene3D" id="3.40.50.10170">
    <property type="match status" value="1"/>
</dbReference>
<dbReference type="InterPro" id="IPR048394">
    <property type="entry name" value="FakA-like_M"/>
</dbReference>
<dbReference type="InterPro" id="IPR003797">
    <property type="entry name" value="DegV"/>
</dbReference>
<keyword evidence="1" id="KW-0446">Lipid-binding</keyword>
<evidence type="ECO:0000313" key="3">
    <source>
        <dbReference type="EMBL" id="BCR35826.1"/>
    </source>
</evidence>
<dbReference type="InterPro" id="IPR050270">
    <property type="entry name" value="DegV_domain_contain"/>
</dbReference>
<dbReference type="Pfam" id="PF02645">
    <property type="entry name" value="DegV"/>
    <property type="match status" value="1"/>
</dbReference>
<keyword evidence="4" id="KW-1185">Reference proteome</keyword>
<keyword evidence="2" id="KW-0812">Transmembrane</keyword>
<dbReference type="PANTHER" id="PTHR33434:SF2">
    <property type="entry name" value="FATTY ACID-BINDING PROTEIN TM_1468"/>
    <property type="match status" value="1"/>
</dbReference>
<dbReference type="PANTHER" id="PTHR33434">
    <property type="entry name" value="DEGV DOMAIN-CONTAINING PROTEIN DR_1986-RELATED"/>
    <property type="match status" value="1"/>
</dbReference>
<dbReference type="InterPro" id="IPR033470">
    <property type="entry name" value="FakA-like_C"/>
</dbReference>
<sequence>MTTTTLDNAFLYNAFIIGARNVISEKNSLNKINVFPVPDGDTGTNLASLMNSIIEKSMLKDTSLETMETIVDAAIEGARGNSGIIFASYINGFYEALKNDDLTIDEYIEMVTNAADQAYLSINKPVEGTMITLMRAWATALNSLKDAGHSVLEMFSKAFDVLQVELKKTTEMLAVLKQNKVVDAGAKGFVHFIEGFIKSLKGEKVSMDFQDVPEITEHLHIDHLDESQYRYCTEALLSSIDLDHKAIKAHLETLGDSLVVAGNKRRLRVHIHTDKPDQVFTYLASHGSILEQKVDDMIRQFEMVNHQKYKIALVTDSIADLPQSLVDQYQIHQFALGLMINGTTYYDKLTITAESFYGLMDTLDVYPTSSQPNQRTLENFFSQLTTYYDKVIVLSVSSKMSGTYQAFVDSANKFKSKDKKIAVIDTIQNSGAQGLLVLKAAQAIKAGMEFDDIVTYIEKLKKETKILVSVKTLKYMVRSGRVGKTTGIIGKIVNLKPVISIDDQGEGIIFDKGLSIKTSNKKIFKHIKGILEFNEIDDYAIVHANAGDRVTSYEKIYTDLIGKPPTYIMNISPIVAMNAGIGTVAIAYIKGKSKLVDQSIH</sequence>
<dbReference type="SMART" id="SM01120">
    <property type="entry name" value="Dak2"/>
    <property type="match status" value="1"/>
</dbReference>
<gene>
    <name evidence="3" type="primary">yfhG</name>
    <name evidence="3" type="ORF">MPAN_007190</name>
</gene>
<name>A0A7U9XVZ1_9MOLU</name>
<dbReference type="SUPFAM" id="SSF82549">
    <property type="entry name" value="DAK1/DegV-like"/>
    <property type="match status" value="1"/>
</dbReference>
<dbReference type="GO" id="GO:0008289">
    <property type="term" value="F:lipid binding"/>
    <property type="evidence" value="ECO:0007669"/>
    <property type="project" value="UniProtKB-KW"/>
</dbReference>
<dbReference type="SUPFAM" id="SSF101473">
    <property type="entry name" value="DhaL-like"/>
    <property type="match status" value="1"/>
</dbReference>
<proteinExistence type="predicted"/>
<dbReference type="SMART" id="SM01121">
    <property type="entry name" value="Dak1_2"/>
    <property type="match status" value="1"/>
</dbReference>
<evidence type="ECO:0000256" key="2">
    <source>
        <dbReference type="SAM" id="Phobius"/>
    </source>
</evidence>
<dbReference type="AlphaFoldDB" id="A0A7U9XVZ1"/>
<dbReference type="PROSITE" id="PS51482">
    <property type="entry name" value="DEGV"/>
    <property type="match status" value="1"/>
</dbReference>
<dbReference type="InterPro" id="IPR004007">
    <property type="entry name" value="DhaL_dom"/>
</dbReference>
<dbReference type="NCBIfam" id="TIGR00762">
    <property type="entry name" value="DegV"/>
    <property type="match status" value="1"/>
</dbReference>
<keyword evidence="2" id="KW-1133">Transmembrane helix</keyword>
<dbReference type="Pfam" id="PF02734">
    <property type="entry name" value="Dak2"/>
    <property type="match status" value="1"/>
</dbReference>
<dbReference type="GO" id="GO:0006071">
    <property type="term" value="P:glycerol metabolic process"/>
    <property type="evidence" value="ECO:0007669"/>
    <property type="project" value="InterPro"/>
</dbReference>
<dbReference type="InterPro" id="IPR043168">
    <property type="entry name" value="DegV_C"/>
</dbReference>
<feature type="transmembrane region" description="Helical" evidence="2">
    <location>
        <begin position="567"/>
        <end position="589"/>
    </location>
</feature>
<dbReference type="Gene3D" id="1.25.40.340">
    <property type="match status" value="1"/>
</dbReference>
<dbReference type="Proteomes" id="UP000620133">
    <property type="component" value="Chromosome"/>
</dbReference>
<dbReference type="KEGG" id="manr:MPAN_007190"/>
<dbReference type="PROSITE" id="PS51480">
    <property type="entry name" value="DHAL"/>
    <property type="match status" value="1"/>
</dbReference>
<dbReference type="InterPro" id="IPR036117">
    <property type="entry name" value="DhaL_dom_sf"/>
</dbReference>
<protein>
    <submittedName>
        <fullName evidence="3">Uncharacterized protein</fullName>
    </submittedName>
</protein>
<organism evidence="3 4">
    <name type="scientific">Mariniplasma anaerobium</name>
    <dbReference type="NCBI Taxonomy" id="2735436"/>
    <lineage>
        <taxon>Bacteria</taxon>
        <taxon>Bacillati</taxon>
        <taxon>Mycoplasmatota</taxon>
        <taxon>Mollicutes</taxon>
        <taxon>Acholeplasmatales</taxon>
        <taxon>Acholeplasmataceae</taxon>
        <taxon>Mariniplasma</taxon>
    </lineage>
</organism>
<keyword evidence="2" id="KW-0472">Membrane</keyword>
<reference evidence="3" key="1">
    <citation type="submission" date="2021-01" db="EMBL/GenBank/DDBJ databases">
        <title>Draft genome sequence of Acholeplasmataceae bacterium strain Mahy22.</title>
        <authorList>
            <person name="Watanabe M."/>
            <person name="Kojima H."/>
            <person name="Fukui M."/>
        </authorList>
    </citation>
    <scope>NUCLEOTIDE SEQUENCE</scope>
    <source>
        <strain evidence="3">Mahy22</strain>
    </source>
</reference>
<dbReference type="Pfam" id="PF21645">
    <property type="entry name" value="FakA-like_M"/>
    <property type="match status" value="1"/>
</dbReference>
<evidence type="ECO:0000313" key="4">
    <source>
        <dbReference type="Proteomes" id="UP000620133"/>
    </source>
</evidence>
<dbReference type="EMBL" id="AP024412">
    <property type="protein sequence ID" value="BCR35826.1"/>
    <property type="molecule type" value="Genomic_DNA"/>
</dbReference>
<dbReference type="GO" id="GO:0004371">
    <property type="term" value="F:glycerone kinase activity"/>
    <property type="evidence" value="ECO:0007669"/>
    <property type="project" value="InterPro"/>
</dbReference>